<dbReference type="EMBL" id="KL596652">
    <property type="protein sequence ID" value="KER31018.1"/>
    <property type="molecule type" value="Genomic_DNA"/>
</dbReference>
<dbReference type="GeneID" id="20327238"/>
<organism evidence="2 3">
    <name type="scientific">Opisthorchis viverrini</name>
    <name type="common">Southeast Asian liver fluke</name>
    <dbReference type="NCBI Taxonomy" id="6198"/>
    <lineage>
        <taxon>Eukaryota</taxon>
        <taxon>Metazoa</taxon>
        <taxon>Spiralia</taxon>
        <taxon>Lophotrochozoa</taxon>
        <taxon>Platyhelminthes</taxon>
        <taxon>Trematoda</taxon>
        <taxon>Digenea</taxon>
        <taxon>Opisthorchiida</taxon>
        <taxon>Opisthorchiata</taxon>
        <taxon>Opisthorchiidae</taxon>
        <taxon>Opisthorchis</taxon>
    </lineage>
</organism>
<reference evidence="2 3" key="1">
    <citation type="submission" date="2013-11" db="EMBL/GenBank/DDBJ databases">
        <title>Opisthorchis viverrini - life in the bile duct.</title>
        <authorList>
            <person name="Young N.D."/>
            <person name="Nagarajan N."/>
            <person name="Lin S.J."/>
            <person name="Korhonen P.K."/>
            <person name="Jex A.R."/>
            <person name="Hall R.S."/>
            <person name="Safavi-Hemami H."/>
            <person name="Kaewkong W."/>
            <person name="Bertrand D."/>
            <person name="Gao S."/>
            <person name="Seet Q."/>
            <person name="Wongkham S."/>
            <person name="Teh B.T."/>
            <person name="Wongkham C."/>
            <person name="Intapan P.M."/>
            <person name="Maleewong W."/>
            <person name="Yang X."/>
            <person name="Hu M."/>
            <person name="Wang Z."/>
            <person name="Hofmann A."/>
            <person name="Sternberg P.W."/>
            <person name="Tan P."/>
            <person name="Wang J."/>
            <person name="Gasser R.B."/>
        </authorList>
    </citation>
    <scope>NUCLEOTIDE SEQUENCE [LARGE SCALE GENOMIC DNA]</scope>
</reference>
<evidence type="ECO:0000313" key="3">
    <source>
        <dbReference type="Proteomes" id="UP000054324"/>
    </source>
</evidence>
<dbReference type="STRING" id="6198.A0A074ZU66"/>
<name>A0A074ZU66_OPIVI</name>
<dbReference type="RefSeq" id="XP_009165286.1">
    <property type="nucleotide sequence ID" value="XM_009167022.1"/>
</dbReference>
<dbReference type="Proteomes" id="UP000054324">
    <property type="component" value="Unassembled WGS sequence"/>
</dbReference>
<accession>A0A074ZU66</accession>
<feature type="compositionally biased region" description="Polar residues" evidence="1">
    <location>
        <begin position="97"/>
        <end position="112"/>
    </location>
</feature>
<sequence>VRGSNPTSASRLHLSRPGQPGSISALVLPPGGMAARHRKGVTAERLCDLEWPENMVPNNELARNPNGPHHRQLPVGKIDHRLCFVAVFRSMENMHSSLNQRKATEPTNQANRSYLDPQAPTIRNRYPKGQSKRKLPSALKPTQPHPNTSSAGNLERDSYWSYPQLSLMLPPNPGEAKSRADGEARQNSKSK</sequence>
<dbReference type="AlphaFoldDB" id="A0A074ZU66"/>
<evidence type="ECO:0000313" key="2">
    <source>
        <dbReference type="EMBL" id="KER31018.1"/>
    </source>
</evidence>
<feature type="compositionally biased region" description="Polar residues" evidence="1">
    <location>
        <begin position="1"/>
        <end position="10"/>
    </location>
</feature>
<gene>
    <name evidence="2" type="ORF">T265_13070</name>
</gene>
<dbReference type="KEGG" id="ovi:T265_13070"/>
<feature type="region of interest" description="Disordered" evidence="1">
    <location>
        <begin position="97"/>
        <end position="191"/>
    </location>
</feature>
<protein>
    <submittedName>
        <fullName evidence="2">Uncharacterized protein</fullName>
    </submittedName>
</protein>
<feature type="compositionally biased region" description="Basic and acidic residues" evidence="1">
    <location>
        <begin position="176"/>
        <end position="191"/>
    </location>
</feature>
<dbReference type="CTD" id="20327238"/>
<evidence type="ECO:0000256" key="1">
    <source>
        <dbReference type="SAM" id="MobiDB-lite"/>
    </source>
</evidence>
<feature type="non-terminal residue" evidence="2">
    <location>
        <position position="1"/>
    </location>
</feature>
<proteinExistence type="predicted"/>
<feature type="region of interest" description="Disordered" evidence="1">
    <location>
        <begin position="1"/>
        <end position="22"/>
    </location>
</feature>
<dbReference type="OrthoDB" id="6266369at2759"/>
<keyword evidence="3" id="KW-1185">Reference proteome</keyword>